<sequence>MRIGESALGPLVRGAARLAVIVTTVAFAAITLAPSGAAQVFLPPLAGANDSGCVPAPGREPVLLVHGSGTDITRSFGVLAPALHADGHCVFAANLGQGPALVDAVSGHAGSSVGVGPVGAALSGRPVWGVASIENMADELADVVRAVRERTGAARLALVGHSTGGTVIRQYLRERGGADIATVVTLGTPYRGTTWDGLREMYPDLASLGLTDAQIATQVFGTPGAQQAAGSPVLQRLNAGGETLPGIRYTAIASRADTVITPTDTAVLAHPDADDRNLWLQDGCPSDQADHSAMLADARAITAVLNALDGRDRPLPC</sequence>
<gene>
    <name evidence="2" type="ORF">NCTC10797_05106</name>
</gene>
<dbReference type="RefSeq" id="WP_232052312.1">
    <property type="nucleotide sequence ID" value="NZ_JARWRF010000043.1"/>
</dbReference>
<evidence type="ECO:0000313" key="3">
    <source>
        <dbReference type="Proteomes" id="UP000290439"/>
    </source>
</evidence>
<dbReference type="InterPro" id="IPR029058">
    <property type="entry name" value="AB_hydrolase_fold"/>
</dbReference>
<organism evidence="2 3">
    <name type="scientific">Nocardia cyriacigeorgica</name>
    <dbReference type="NCBI Taxonomy" id="135487"/>
    <lineage>
        <taxon>Bacteria</taxon>
        <taxon>Bacillati</taxon>
        <taxon>Actinomycetota</taxon>
        <taxon>Actinomycetes</taxon>
        <taxon>Mycobacteriales</taxon>
        <taxon>Nocardiaceae</taxon>
        <taxon>Nocardia</taxon>
    </lineage>
</organism>
<keyword evidence="2" id="KW-0378">Hydrolase</keyword>
<dbReference type="Gene3D" id="3.40.50.1820">
    <property type="entry name" value="alpha/beta hydrolase"/>
    <property type="match status" value="1"/>
</dbReference>
<dbReference type="GO" id="GO:0016787">
    <property type="term" value="F:hydrolase activity"/>
    <property type="evidence" value="ECO:0007669"/>
    <property type="project" value="UniProtKB-KW"/>
</dbReference>
<dbReference type="SUPFAM" id="SSF53474">
    <property type="entry name" value="alpha/beta-Hydrolases"/>
    <property type="match status" value="1"/>
</dbReference>
<feature type="domain" description="AB hydrolase-1" evidence="1">
    <location>
        <begin position="61"/>
        <end position="188"/>
    </location>
</feature>
<dbReference type="Proteomes" id="UP000290439">
    <property type="component" value="Chromosome"/>
</dbReference>
<accession>A0A4U8WFG8</accession>
<protein>
    <submittedName>
        <fullName evidence="2">Uncharacterized protein with an alpha/beta hydrolase fold</fullName>
    </submittedName>
</protein>
<dbReference type="InterPro" id="IPR000073">
    <property type="entry name" value="AB_hydrolase_1"/>
</dbReference>
<evidence type="ECO:0000259" key="1">
    <source>
        <dbReference type="Pfam" id="PF00561"/>
    </source>
</evidence>
<name>A0A4U8WFG8_9NOCA</name>
<dbReference type="AlphaFoldDB" id="A0A4U8WFG8"/>
<proteinExistence type="predicted"/>
<dbReference type="Pfam" id="PF00561">
    <property type="entry name" value="Abhydrolase_1"/>
    <property type="match status" value="1"/>
</dbReference>
<evidence type="ECO:0000313" key="2">
    <source>
        <dbReference type="EMBL" id="VFB01288.1"/>
    </source>
</evidence>
<reference evidence="2 3" key="1">
    <citation type="submission" date="2019-02" db="EMBL/GenBank/DDBJ databases">
        <authorList>
            <consortium name="Pathogen Informatics"/>
        </authorList>
    </citation>
    <scope>NUCLEOTIDE SEQUENCE [LARGE SCALE GENOMIC DNA]</scope>
    <source>
        <strain evidence="2 3">3012STDY6756504</strain>
    </source>
</reference>
<dbReference type="EMBL" id="LR215973">
    <property type="protein sequence ID" value="VFB01288.1"/>
    <property type="molecule type" value="Genomic_DNA"/>
</dbReference>